<organism evidence="2 3">
    <name type="scientific">Trifolium pratense</name>
    <name type="common">Red clover</name>
    <dbReference type="NCBI Taxonomy" id="57577"/>
    <lineage>
        <taxon>Eukaryota</taxon>
        <taxon>Viridiplantae</taxon>
        <taxon>Streptophyta</taxon>
        <taxon>Embryophyta</taxon>
        <taxon>Tracheophyta</taxon>
        <taxon>Spermatophyta</taxon>
        <taxon>Magnoliopsida</taxon>
        <taxon>eudicotyledons</taxon>
        <taxon>Gunneridae</taxon>
        <taxon>Pentapetalae</taxon>
        <taxon>rosids</taxon>
        <taxon>fabids</taxon>
        <taxon>Fabales</taxon>
        <taxon>Fabaceae</taxon>
        <taxon>Papilionoideae</taxon>
        <taxon>50 kb inversion clade</taxon>
        <taxon>NPAAA clade</taxon>
        <taxon>Hologalegina</taxon>
        <taxon>IRL clade</taxon>
        <taxon>Trifolieae</taxon>
        <taxon>Trifolium</taxon>
    </lineage>
</organism>
<gene>
    <name evidence="2" type="ORF">L195_g033172</name>
</gene>
<dbReference type="EMBL" id="ASHM01031973">
    <property type="protein sequence ID" value="PNX77209.1"/>
    <property type="molecule type" value="Genomic_DNA"/>
</dbReference>
<dbReference type="PANTHER" id="PTHR33223:SF11">
    <property type="entry name" value="ELEMENT PROTEIN, PUTATIVE-RELATED"/>
    <property type="match status" value="1"/>
</dbReference>
<evidence type="ECO:0000313" key="3">
    <source>
        <dbReference type="Proteomes" id="UP000236291"/>
    </source>
</evidence>
<dbReference type="Proteomes" id="UP000236291">
    <property type="component" value="Unassembled WGS sequence"/>
</dbReference>
<accession>A0A2K3LF78</accession>
<reference evidence="2 3" key="1">
    <citation type="journal article" date="2014" name="Am. J. Bot.">
        <title>Genome assembly and annotation for red clover (Trifolium pratense; Fabaceae).</title>
        <authorList>
            <person name="Istvanek J."/>
            <person name="Jaros M."/>
            <person name="Krenek A."/>
            <person name="Repkova J."/>
        </authorList>
    </citation>
    <scope>NUCLEOTIDE SEQUENCE [LARGE SCALE GENOMIC DNA]</scope>
    <source>
        <strain evidence="3">cv. Tatra</strain>
        <tissue evidence="2">Young leaves</tissue>
    </source>
</reference>
<proteinExistence type="predicted"/>
<dbReference type="AlphaFoldDB" id="A0A2K3LF78"/>
<sequence>MAAEPRVMMRDYCKRSDTEQISLGFQPADLVNLTSRCLPSETIQTWKEQKDKFLERFFTHNQFQKRKAYIMNFKQHDNETLGEAYERFNLLKRKCTNHSLDLMELMHIFTG</sequence>
<dbReference type="Pfam" id="PF03732">
    <property type="entry name" value="Retrotrans_gag"/>
    <property type="match status" value="1"/>
</dbReference>
<dbReference type="PANTHER" id="PTHR33223">
    <property type="entry name" value="CCHC-TYPE DOMAIN-CONTAINING PROTEIN"/>
    <property type="match status" value="1"/>
</dbReference>
<reference evidence="2 3" key="2">
    <citation type="journal article" date="2017" name="Front. Plant Sci.">
        <title>Gene Classification and Mining of Molecular Markers Useful in Red Clover (Trifolium pratense) Breeding.</title>
        <authorList>
            <person name="Istvanek J."/>
            <person name="Dluhosova J."/>
            <person name="Dluhos P."/>
            <person name="Patkova L."/>
            <person name="Nedelnik J."/>
            <person name="Repkova J."/>
        </authorList>
    </citation>
    <scope>NUCLEOTIDE SEQUENCE [LARGE SCALE GENOMIC DNA]</scope>
    <source>
        <strain evidence="3">cv. Tatra</strain>
        <tissue evidence="2">Young leaves</tissue>
    </source>
</reference>
<feature type="domain" description="Retrotransposon gag" evidence="1">
    <location>
        <begin position="38"/>
        <end position="110"/>
    </location>
</feature>
<dbReference type="InterPro" id="IPR005162">
    <property type="entry name" value="Retrotrans_gag_dom"/>
</dbReference>
<protein>
    <recommendedName>
        <fullName evidence="1">Retrotransposon gag domain-containing protein</fullName>
    </recommendedName>
</protein>
<evidence type="ECO:0000313" key="2">
    <source>
        <dbReference type="EMBL" id="PNX77209.1"/>
    </source>
</evidence>
<name>A0A2K3LF78_TRIPR</name>
<evidence type="ECO:0000259" key="1">
    <source>
        <dbReference type="Pfam" id="PF03732"/>
    </source>
</evidence>
<comment type="caution">
    <text evidence="2">The sequence shown here is derived from an EMBL/GenBank/DDBJ whole genome shotgun (WGS) entry which is preliminary data.</text>
</comment>